<dbReference type="Pfam" id="PF05241">
    <property type="entry name" value="EBP"/>
    <property type="match status" value="1"/>
</dbReference>
<sequence>MLCHRTRRSLECDLSILLFIGKEYGKADKRWLVSDPTIVSLEVLTVLFDGPLCIILVYAICKKRYYRHWLQIVLSVCELYGGWMTFCPDWLIGSPNLATDNYLYLWLYLIFFNGLWVVVPGLLLYQSWVATRDAFISSGQRSTGGHKSYRSPRVKKAQ</sequence>
<protein>
    <recommendedName>
        <fullName evidence="9">EXPERA domain-containing protein</fullName>
    </recommendedName>
</protein>
<evidence type="ECO:0000256" key="7">
    <source>
        <dbReference type="SAM" id="MobiDB-lite"/>
    </source>
</evidence>
<name>A0AAD9MRY5_9ANNE</name>
<evidence type="ECO:0000313" key="10">
    <source>
        <dbReference type="EMBL" id="KAK2143230.1"/>
    </source>
</evidence>
<feature type="transmembrane region" description="Helical" evidence="8">
    <location>
        <begin position="72"/>
        <end position="91"/>
    </location>
</feature>
<dbReference type="Proteomes" id="UP001208570">
    <property type="component" value="Unassembled WGS sequence"/>
</dbReference>
<gene>
    <name evidence="10" type="ORF">LSH36_861g00013</name>
</gene>
<keyword evidence="3 6" id="KW-0812">Transmembrane</keyword>
<reference evidence="10" key="1">
    <citation type="journal article" date="2023" name="Mol. Biol. Evol.">
        <title>Third-Generation Sequencing Reveals the Adaptive Role of the Epigenome in Three Deep-Sea Polychaetes.</title>
        <authorList>
            <person name="Perez M."/>
            <person name="Aroh O."/>
            <person name="Sun Y."/>
            <person name="Lan Y."/>
            <person name="Juniper S.K."/>
            <person name="Young C.R."/>
            <person name="Angers B."/>
            <person name="Qian P.Y."/>
        </authorList>
    </citation>
    <scope>NUCLEOTIDE SEQUENCE</scope>
    <source>
        <strain evidence="10">P08H-3</strain>
    </source>
</reference>
<dbReference type="GO" id="GO:0016125">
    <property type="term" value="P:sterol metabolic process"/>
    <property type="evidence" value="ECO:0007669"/>
    <property type="project" value="InterPro"/>
</dbReference>
<evidence type="ECO:0000256" key="1">
    <source>
        <dbReference type="ARBA" id="ARBA00004141"/>
    </source>
</evidence>
<evidence type="ECO:0000256" key="6">
    <source>
        <dbReference type="PROSITE-ProRule" id="PRU01087"/>
    </source>
</evidence>
<dbReference type="EMBL" id="JAODUP010000861">
    <property type="protein sequence ID" value="KAK2143230.1"/>
    <property type="molecule type" value="Genomic_DNA"/>
</dbReference>
<dbReference type="InterPro" id="IPR007905">
    <property type="entry name" value="EBP"/>
</dbReference>
<feature type="transmembrane region" description="Helical" evidence="8">
    <location>
        <begin position="103"/>
        <end position="125"/>
    </location>
</feature>
<evidence type="ECO:0000256" key="4">
    <source>
        <dbReference type="ARBA" id="ARBA00022989"/>
    </source>
</evidence>
<dbReference type="GO" id="GO:0005783">
    <property type="term" value="C:endoplasmic reticulum"/>
    <property type="evidence" value="ECO:0007669"/>
    <property type="project" value="TreeGrafter"/>
</dbReference>
<feature type="region of interest" description="Disordered" evidence="7">
    <location>
        <begin position="139"/>
        <end position="158"/>
    </location>
</feature>
<accession>A0AAD9MRY5</accession>
<dbReference type="PROSITE" id="PS51751">
    <property type="entry name" value="EXPERA"/>
    <property type="match status" value="1"/>
</dbReference>
<proteinExistence type="inferred from homology"/>
<organism evidence="10 11">
    <name type="scientific">Paralvinella palmiformis</name>
    <dbReference type="NCBI Taxonomy" id="53620"/>
    <lineage>
        <taxon>Eukaryota</taxon>
        <taxon>Metazoa</taxon>
        <taxon>Spiralia</taxon>
        <taxon>Lophotrochozoa</taxon>
        <taxon>Annelida</taxon>
        <taxon>Polychaeta</taxon>
        <taxon>Sedentaria</taxon>
        <taxon>Canalipalpata</taxon>
        <taxon>Terebellida</taxon>
        <taxon>Terebelliformia</taxon>
        <taxon>Alvinellidae</taxon>
        <taxon>Paralvinella</taxon>
    </lineage>
</organism>
<dbReference type="AlphaFoldDB" id="A0AAD9MRY5"/>
<comment type="similarity">
    <text evidence="2">Belongs to the EBP family.</text>
</comment>
<keyword evidence="4 6" id="KW-1133">Transmembrane helix</keyword>
<dbReference type="PANTHER" id="PTHR14207">
    <property type="entry name" value="STEROL ISOMERASE"/>
    <property type="match status" value="1"/>
</dbReference>
<dbReference type="InterPro" id="IPR033118">
    <property type="entry name" value="EXPERA"/>
</dbReference>
<evidence type="ECO:0000256" key="3">
    <source>
        <dbReference type="ARBA" id="ARBA00022692"/>
    </source>
</evidence>
<keyword evidence="11" id="KW-1185">Reference proteome</keyword>
<feature type="compositionally biased region" description="Basic residues" evidence="7">
    <location>
        <begin position="147"/>
        <end position="158"/>
    </location>
</feature>
<evidence type="ECO:0000256" key="8">
    <source>
        <dbReference type="SAM" id="Phobius"/>
    </source>
</evidence>
<evidence type="ECO:0000256" key="5">
    <source>
        <dbReference type="ARBA" id="ARBA00023136"/>
    </source>
</evidence>
<comment type="subcellular location">
    <subcellularLocation>
        <location evidence="1">Membrane</location>
        <topology evidence="1">Multi-pass membrane protein</topology>
    </subcellularLocation>
</comment>
<evidence type="ECO:0000313" key="11">
    <source>
        <dbReference type="Proteomes" id="UP001208570"/>
    </source>
</evidence>
<comment type="caution">
    <text evidence="10">The sequence shown here is derived from an EMBL/GenBank/DDBJ whole genome shotgun (WGS) entry which is preliminary data.</text>
</comment>
<dbReference type="GO" id="GO:0047750">
    <property type="term" value="F:cholestenol delta-isomerase activity"/>
    <property type="evidence" value="ECO:0007669"/>
    <property type="project" value="InterPro"/>
</dbReference>
<evidence type="ECO:0000256" key="2">
    <source>
        <dbReference type="ARBA" id="ARBA00008337"/>
    </source>
</evidence>
<dbReference type="GO" id="GO:0016020">
    <property type="term" value="C:membrane"/>
    <property type="evidence" value="ECO:0007669"/>
    <property type="project" value="UniProtKB-SubCell"/>
</dbReference>
<evidence type="ECO:0000259" key="9">
    <source>
        <dbReference type="PROSITE" id="PS51751"/>
    </source>
</evidence>
<feature type="domain" description="EXPERA" evidence="9">
    <location>
        <begin position="1"/>
        <end position="124"/>
    </location>
</feature>
<keyword evidence="5 6" id="KW-0472">Membrane</keyword>
<feature type="transmembrane region" description="Helical" evidence="8">
    <location>
        <begin position="38"/>
        <end position="60"/>
    </location>
</feature>
<dbReference type="PANTHER" id="PTHR14207:SF1">
    <property type="entry name" value="EMOPAMIL-BINDING PROTEIN-LIKE"/>
    <property type="match status" value="1"/>
</dbReference>